<dbReference type="Proteomes" id="UP000037923">
    <property type="component" value="Unassembled WGS sequence"/>
</dbReference>
<feature type="region of interest" description="Disordered" evidence="12">
    <location>
        <begin position="795"/>
        <end position="823"/>
    </location>
</feature>
<feature type="region of interest" description="Disordered" evidence="12">
    <location>
        <begin position="1850"/>
        <end position="1871"/>
    </location>
</feature>
<evidence type="ECO:0000256" key="12">
    <source>
        <dbReference type="SAM" id="MobiDB-lite"/>
    </source>
</evidence>
<proteinExistence type="inferred from homology"/>
<feature type="compositionally biased region" description="Polar residues" evidence="12">
    <location>
        <begin position="75"/>
        <end position="85"/>
    </location>
</feature>
<evidence type="ECO:0000256" key="1">
    <source>
        <dbReference type="ARBA" id="ARBA00004406"/>
    </source>
</evidence>
<dbReference type="GO" id="GO:0005789">
    <property type="term" value="C:endoplasmic reticulum membrane"/>
    <property type="evidence" value="ECO:0007669"/>
    <property type="project" value="UniProtKB-SubCell"/>
</dbReference>
<feature type="region of interest" description="Disordered" evidence="12">
    <location>
        <begin position="2319"/>
        <end position="2395"/>
    </location>
</feature>
<reference evidence="13 14" key="1">
    <citation type="submission" date="2015-07" db="EMBL/GenBank/DDBJ databases">
        <title>High-quality genome of monoxenous trypanosomatid Leptomonas pyrrhocoris.</title>
        <authorList>
            <person name="Flegontov P."/>
            <person name="Butenko A."/>
            <person name="Firsov S."/>
            <person name="Vlcek C."/>
            <person name="Logacheva M.D."/>
            <person name="Field M."/>
            <person name="Filatov D."/>
            <person name="Flegontova O."/>
            <person name="Gerasimov E."/>
            <person name="Jackson A.P."/>
            <person name="Kelly S."/>
            <person name="Opperdoes F."/>
            <person name="O'Reilly A."/>
            <person name="Votypka J."/>
            <person name="Yurchenko V."/>
            <person name="Lukes J."/>
        </authorList>
    </citation>
    <scope>NUCLEOTIDE SEQUENCE [LARGE SCALE GENOMIC DNA]</scope>
    <source>
        <strain evidence="13">H10</strain>
    </source>
</reference>
<feature type="compositionally biased region" description="Basic and acidic residues" evidence="12">
    <location>
        <begin position="114"/>
        <end position="124"/>
    </location>
</feature>
<dbReference type="GO" id="GO:0061908">
    <property type="term" value="C:phagophore"/>
    <property type="evidence" value="ECO:0007669"/>
    <property type="project" value="TreeGrafter"/>
</dbReference>
<feature type="region of interest" description="Disordered" evidence="12">
    <location>
        <begin position="2103"/>
        <end position="2128"/>
    </location>
</feature>
<accession>A0A0N0E098</accession>
<dbReference type="PANTHER" id="PTHR13190:SF1">
    <property type="entry name" value="AUTOPHAGY-RELATED 2, ISOFORM A"/>
    <property type="match status" value="1"/>
</dbReference>
<feature type="region of interest" description="Disordered" evidence="12">
    <location>
        <begin position="875"/>
        <end position="896"/>
    </location>
</feature>
<keyword evidence="6" id="KW-0256">Endoplasmic reticulum</keyword>
<feature type="compositionally biased region" description="Low complexity" evidence="12">
    <location>
        <begin position="2353"/>
        <end position="2387"/>
    </location>
</feature>
<evidence type="ECO:0000256" key="4">
    <source>
        <dbReference type="ARBA" id="ARBA00018070"/>
    </source>
</evidence>
<feature type="region of interest" description="Disordered" evidence="12">
    <location>
        <begin position="1459"/>
        <end position="1482"/>
    </location>
</feature>
<dbReference type="OrthoDB" id="273029at2759"/>
<feature type="region of interest" description="Disordered" evidence="12">
    <location>
        <begin position="437"/>
        <end position="493"/>
    </location>
</feature>
<feature type="compositionally biased region" description="Gly residues" evidence="12">
    <location>
        <begin position="1410"/>
        <end position="1420"/>
    </location>
</feature>
<feature type="region of interest" description="Disordered" evidence="12">
    <location>
        <begin position="194"/>
        <end position="234"/>
    </location>
</feature>
<evidence type="ECO:0000313" key="13">
    <source>
        <dbReference type="EMBL" id="KPA86188.1"/>
    </source>
</evidence>
<feature type="region of interest" description="Disordered" evidence="12">
    <location>
        <begin position="1401"/>
        <end position="1422"/>
    </location>
</feature>
<comment type="caution">
    <text evidence="13">The sequence shown here is derived from an EMBL/GenBank/DDBJ whole genome shotgun (WGS) entry which is preliminary data.</text>
</comment>
<evidence type="ECO:0000256" key="3">
    <source>
        <dbReference type="ARBA" id="ARBA00009714"/>
    </source>
</evidence>
<dbReference type="GO" id="GO:0043495">
    <property type="term" value="F:protein-membrane adaptor activity"/>
    <property type="evidence" value="ECO:0007669"/>
    <property type="project" value="TreeGrafter"/>
</dbReference>
<comment type="subcellular location">
    <subcellularLocation>
        <location evidence="1">Endoplasmic reticulum membrane</location>
        <topology evidence="1">Peripheral membrane protein</topology>
    </subcellularLocation>
    <subcellularLocation>
        <location evidence="2">Preautophagosomal structure membrane</location>
        <topology evidence="2">Peripheral membrane protein</topology>
    </subcellularLocation>
</comment>
<organism evidence="13 14">
    <name type="scientific">Leptomonas pyrrhocoris</name>
    <name type="common">Firebug parasite</name>
    <dbReference type="NCBI Taxonomy" id="157538"/>
    <lineage>
        <taxon>Eukaryota</taxon>
        <taxon>Discoba</taxon>
        <taxon>Euglenozoa</taxon>
        <taxon>Kinetoplastea</taxon>
        <taxon>Metakinetoplastina</taxon>
        <taxon>Trypanosomatida</taxon>
        <taxon>Trypanosomatidae</taxon>
        <taxon>Leishmaniinae</taxon>
        <taxon>Leptomonas</taxon>
    </lineage>
</organism>
<evidence type="ECO:0000256" key="8">
    <source>
        <dbReference type="ARBA" id="ARBA00023055"/>
    </source>
</evidence>
<comment type="catalytic activity">
    <reaction evidence="11">
        <text>a 1,2-diacyl-sn-glycero-3-phosphoethanolamine(in) = a 1,2-diacyl-sn-glycero-3-phosphoethanolamine(out)</text>
        <dbReference type="Rhea" id="RHEA:38895"/>
        <dbReference type="ChEBI" id="CHEBI:64612"/>
    </reaction>
</comment>
<evidence type="ECO:0000256" key="6">
    <source>
        <dbReference type="ARBA" id="ARBA00022824"/>
    </source>
</evidence>
<evidence type="ECO:0000256" key="7">
    <source>
        <dbReference type="ARBA" id="ARBA00023006"/>
    </source>
</evidence>
<sequence length="2901" mass="309071">MNLVNTYLLLPLQRKIFKNFGHYDYRTNTFHLNEERVNEVFFDPAFNPFVDVLRETSHASAIASAKSTVHHPASPSATRQVNQAGQEAETRRSSGPPSPAPPMQNANCTGADSDNTRETQRTQEDLPQTNRAPPTSPQGQLPRVQLLEGKVRSAGLVSFLRQVTALKSLAVESIDLIFSVAAATSEERKDAVSASLSAARGADDTSSPTPQRVDEMANADDASPTSAPWQDGDEPTTAAAMMARSYSLEDQFTLFHSQQQPRLGREATAAEAAGSSPSAVSHPSPTTAPGLSSSPFHTVGDLMNYLKNQLQGLTVGVEEVRLTFCVPPAPHASRSTTASGSSQNTSSTGQRSSPSQTRATTPVMGRGTRVLHFTCRQGLRFTVDNAIGDAVQDMQCSTVVSDWQCYLRVMEEDGPVPTTFSLDELVMTTTAHVGAASAANTTTATTRKDDGTQAEAPVAESAPITVHLARQSASLRPNSGASSPAPSPPAMEPPRILLDVEATGGWSVVLTATQVAHLIDMAYLITAAAPFPMESNGKASKPVENEPPTTPSSISQRWAADVTDALRQEVETAPLESVEAMAAAAIAATQLQAAAKYVCVHSAGCSITLLTRSAVEPGVVARAWSGALSPQQLSLLRTAEDTHDEAARVSSSRRPVFDALASPHFTYVMRDMDFLFPNVESRAAPSTALSRVFAADRKKRAIYRNLFKNDLADPAVTEQLTRAQQRGFYNGAQSFFLGIGSIALLEYREAASRKTSENADSPNAFQLLRPAQLLHAARSPYAFVVLHRSTQPLLEKAGRSSPLSHRARADETAQTPSPSAPPQLCAHQETVVVGLASISVELDPELLEVLTSYVMTLATLTQSMTRAAVLTKSTPKPASRVASPLPPSLQHISPTGTQTVANRSSVKVLLESLEASVRFPLHPLTIHDDLITGVPASRPSSPPTVPLVTLPCLLARLLQRLRETSLHTHRKLRSELVQLARIESDAAPHRTSTDEVDTTVPSTAADQARSFAAVQEKLGFPEDVYGTARFLPEVLRFSVRDLQLVETQSSCGASQSNEITSVPTDTLHQPLCTSVKWREAVVYMHDVLEGTKSELFRGDYTPEMSIRITHARLPDEAALHRWHALRHVLTLQIRLGDVTTTVLTQDDFLLASFYVQELLRTLAHCRQRLHGLFDGYEEAATEGAPSIPSAEAEANGSSAALPDASAQTTYETTHETTDESAGEAPSSGLRLHSADLVGGTVAEAFAMADVHKAAAAAATSPTTKPAYAADTAQDAQSTSSSLLQKYSEWLHLVPDLWYSVESTCTALDVQIGRVRVGLFAPRLSPMGDVVGEPLFRCLPAAQRRQMVDLNCLYHTYIIELVGVSMRGLLGNGALVGKGHDAYLHARFGGCSMWERHPLALSTSSGERGRGAGPGGGGGGATAAAAATSSLYSSYVSGVMHPPSTSSPPRGTADLLQQSSTITSNGSNNSSSNMRGGDGAAVGNGPGLRRDLGYYLSNQQHRGSTLVQLIQSYTEACATTDGDGEEGEREELLAVVDTKRGAVRGALGRDERFLYQLWSTYIEELKRRLSDGAQTSTGKLNTVCADLDVGVCAVRVLEHVAGEQEAQTQPSTDARAFRDTRSITIQLAGLGLRHIVAYNGDHLAAVLQNYFSAGDRIIPNTAADVAAPLANQTAEFAKNSRRSSRETATAIHLELNNLMATYRPRGVGRSLAAVLLPRASVLVNAPAWTPLPMKKDLGKSAHGKETGESVAQLPLAMQAQAWLHTSVPIYVCNDCDVEALAREVLDPTESDDWGVDLEGAGFVRLCEVISTAPVLTDNDAVSARLQRYPVKRRPNLTVTLPQSDAATALQDADEISSSNDNNFTADGDGGSAADRESAVAVRVRYVELSAFMAKDAFDVFRELAETWGAGSDLQVLDTPAALVMRSGPGFDWVAGEVARSCAPMTFQLNPALTSALAREKGTPALVGRVEGSAQLMTEAESATSAAPHQCFPPRPSSFSPLCDVHDAMLSAGSASASAEVSSTLPTYGYSTWRDALHAAQGRDQRLSEAYQTRVAELLDKESPWVPVHRFAQQSKDDVASAVADAAMVPLSSQDAIFFPSDECEDEQKAEELDTAVPSGLSQRGGNAATPHAYAPVAPPPASTAVLSVSSSFSDLGELETNLAPLQWHVMPCTDPNAAFSETVRRIPAAALVGGGVKVAVDDDVDDADVNGDFDLCAACERQPHFLSCWSRDRADAASQSCPVSFNHLERTDDALLHDTTEKYLYPPVELQFFLCDCAVNVSLYEGTDLMAAAVRKQRQGYLQIVSRGARVTQAAVPYSMVSPHDEHRKDVSERDRKHGKAEVTAKQRSAHLEPSTYPSTSAAAATTTIPLSSLEPPSESSASRLSRLNNRGCRSGFGDRDASKRLVLVSRGITVQCNTFSQASEEDLWFHVVVGEATVFDCIETSDVHRLLTATPQTTSASARFPAGAAATAANMSRPRVQTPQMQESHLRVDGDSKGARQLELTGLLTSSKSLHMAAARHDVAGDTRASFTVSRFQQGGSELSLVVRMQPTSLTWSGASMDFAQSFLFSSSSSSPTLPSPAAPSGSGAAAGGNVGVSDASLRAGALGATGTGSAASTSANIGVLSTDDGVISGTEAPPIFFRRVVILPTTLTVAGSFQSDKGVLAALAEGKSLDALRSVPVLSWISVQEIPLPIPFMRIEDCSSAVTLLQRIVEDTNCVSIRFLLTALCCGLQPLSAVARVGEAARGLLLLPLSQYRGAALHHAIRTASSVFMQELLAQTSGVAALLASGSYHASRSLLEALISPSDRRRAITAEPSRASQPAGLGDGWRQGQEQLRTGVEEALTMASYCTGPDGSLLRLPAAALRMLMGISGAATTTLWGVRNSQSSAARDRDGYIYKK</sequence>
<dbReference type="PANTHER" id="PTHR13190">
    <property type="entry name" value="AUTOPHAGY-RELATED 2, ISOFORM A"/>
    <property type="match status" value="1"/>
</dbReference>
<dbReference type="EMBL" id="LGTL01000001">
    <property type="protein sequence ID" value="KPA86188.1"/>
    <property type="molecule type" value="Genomic_DNA"/>
</dbReference>
<feature type="compositionally biased region" description="Low complexity" evidence="12">
    <location>
        <begin position="1459"/>
        <end position="1472"/>
    </location>
</feature>
<keyword evidence="9" id="KW-0472">Membrane</keyword>
<protein>
    <recommendedName>
        <fullName evidence="4">Autophagy-related protein 2</fullName>
    </recommendedName>
</protein>
<dbReference type="VEuPathDB" id="TriTrypDB:LpyrH10_01_4330"/>
<evidence type="ECO:0000313" key="14">
    <source>
        <dbReference type="Proteomes" id="UP000037923"/>
    </source>
</evidence>
<dbReference type="GO" id="GO:0034045">
    <property type="term" value="C:phagophore assembly site membrane"/>
    <property type="evidence" value="ECO:0007669"/>
    <property type="project" value="UniProtKB-SubCell"/>
</dbReference>
<comment type="similarity">
    <text evidence="3">Belongs to the ATG2 family.</text>
</comment>
<evidence type="ECO:0000256" key="11">
    <source>
        <dbReference type="ARBA" id="ARBA00024615"/>
    </source>
</evidence>
<feature type="compositionally biased region" description="Polar residues" evidence="12">
    <location>
        <begin position="275"/>
        <end position="293"/>
    </location>
</feature>
<name>A0A0N0E098_LEPPY</name>
<dbReference type="GO" id="GO:0000045">
    <property type="term" value="P:autophagosome assembly"/>
    <property type="evidence" value="ECO:0007669"/>
    <property type="project" value="TreeGrafter"/>
</dbReference>
<dbReference type="GO" id="GO:0006869">
    <property type="term" value="P:lipid transport"/>
    <property type="evidence" value="ECO:0007669"/>
    <property type="project" value="UniProtKB-KW"/>
</dbReference>
<keyword evidence="8" id="KW-0445">Lipid transport</keyword>
<dbReference type="GO" id="GO:0000422">
    <property type="term" value="P:autophagy of mitochondrion"/>
    <property type="evidence" value="ECO:0007669"/>
    <property type="project" value="TreeGrafter"/>
</dbReference>
<feature type="compositionally biased region" description="Low complexity" evidence="12">
    <location>
        <begin position="335"/>
        <end position="353"/>
    </location>
</feature>
<feature type="compositionally biased region" description="Polar residues" evidence="12">
    <location>
        <begin position="104"/>
        <end position="113"/>
    </location>
</feature>
<feature type="compositionally biased region" description="Polar residues" evidence="12">
    <location>
        <begin position="125"/>
        <end position="139"/>
    </location>
</feature>
<gene>
    <name evidence="13" type="ORF">ABB37_00433</name>
</gene>
<dbReference type="RefSeq" id="XP_015664627.1">
    <property type="nucleotide sequence ID" value="XM_015796619.1"/>
</dbReference>
<dbReference type="GO" id="GO:0061723">
    <property type="term" value="P:glycophagy"/>
    <property type="evidence" value="ECO:0007669"/>
    <property type="project" value="TreeGrafter"/>
</dbReference>
<feature type="region of interest" description="Disordered" evidence="12">
    <location>
        <begin position="63"/>
        <end position="143"/>
    </location>
</feature>
<dbReference type="GO" id="GO:0034727">
    <property type="term" value="P:piecemeal microautophagy of the nucleus"/>
    <property type="evidence" value="ECO:0007669"/>
    <property type="project" value="TreeGrafter"/>
</dbReference>
<keyword evidence="5" id="KW-0813">Transport</keyword>
<feature type="compositionally biased region" description="Low complexity" evidence="12">
    <location>
        <begin position="1189"/>
        <end position="1200"/>
    </location>
</feature>
<evidence type="ECO:0000256" key="2">
    <source>
        <dbReference type="ARBA" id="ARBA00004623"/>
    </source>
</evidence>
<feature type="region of interest" description="Disordered" evidence="12">
    <location>
        <begin position="258"/>
        <end position="293"/>
    </location>
</feature>
<dbReference type="OMA" id="RSCAPMT"/>
<dbReference type="GO" id="GO:0032266">
    <property type="term" value="F:phosphatidylinositol-3-phosphate binding"/>
    <property type="evidence" value="ECO:0007669"/>
    <property type="project" value="TreeGrafter"/>
</dbReference>
<keyword evidence="7" id="KW-0072">Autophagy</keyword>
<evidence type="ECO:0000256" key="9">
    <source>
        <dbReference type="ARBA" id="ARBA00023136"/>
    </source>
</evidence>
<evidence type="ECO:0000256" key="10">
    <source>
        <dbReference type="ARBA" id="ARBA00024479"/>
    </source>
</evidence>
<dbReference type="InterPro" id="IPR026849">
    <property type="entry name" value="ATG2"/>
</dbReference>
<feature type="compositionally biased region" description="Basic and acidic residues" evidence="12">
    <location>
        <begin position="2322"/>
        <end position="2344"/>
    </location>
</feature>
<feature type="region of interest" description="Disordered" evidence="12">
    <location>
        <begin position="1183"/>
        <end position="1229"/>
    </location>
</feature>
<feature type="region of interest" description="Disordered" evidence="12">
    <location>
        <begin position="536"/>
        <end position="556"/>
    </location>
</feature>
<feature type="region of interest" description="Disordered" evidence="12">
    <location>
        <begin position="328"/>
        <end position="363"/>
    </location>
</feature>
<dbReference type="GeneID" id="26900731"/>
<feature type="compositionally biased region" description="Polar residues" evidence="12">
    <location>
        <begin position="1854"/>
        <end position="1863"/>
    </location>
</feature>
<comment type="catalytic activity">
    <reaction evidence="10">
        <text>a 1,2-diacyl-sn-glycero-3-phospho-L-serine(in) = a 1,2-diacyl-sn-glycero-3-phospho-L-serine(out)</text>
        <dbReference type="Rhea" id="RHEA:38663"/>
        <dbReference type="ChEBI" id="CHEBI:57262"/>
    </reaction>
</comment>
<keyword evidence="14" id="KW-1185">Reference proteome</keyword>
<dbReference type="GO" id="GO:0061709">
    <property type="term" value="P:reticulophagy"/>
    <property type="evidence" value="ECO:0007669"/>
    <property type="project" value="TreeGrafter"/>
</dbReference>
<evidence type="ECO:0000256" key="5">
    <source>
        <dbReference type="ARBA" id="ARBA00022448"/>
    </source>
</evidence>